<feature type="compositionally biased region" description="Basic residues" evidence="1">
    <location>
        <begin position="30"/>
        <end position="45"/>
    </location>
</feature>
<feature type="non-terminal residue" evidence="2">
    <location>
        <position position="99"/>
    </location>
</feature>
<proteinExistence type="predicted"/>
<dbReference type="AlphaFoldDB" id="A0A9X9XKM1"/>
<evidence type="ECO:0000313" key="3">
    <source>
        <dbReference type="Proteomes" id="UP001138709"/>
    </source>
</evidence>
<organism evidence="2 3">
    <name type="scientific">Neoroseomonas eburnea</name>
    <dbReference type="NCBI Taxonomy" id="1346889"/>
    <lineage>
        <taxon>Bacteria</taxon>
        <taxon>Pseudomonadati</taxon>
        <taxon>Pseudomonadota</taxon>
        <taxon>Alphaproteobacteria</taxon>
        <taxon>Acetobacterales</taxon>
        <taxon>Acetobacteraceae</taxon>
        <taxon>Neoroseomonas</taxon>
    </lineage>
</organism>
<feature type="region of interest" description="Disordered" evidence="1">
    <location>
        <begin position="21"/>
        <end position="46"/>
    </location>
</feature>
<protein>
    <submittedName>
        <fullName evidence="2">Uncharacterized protein</fullName>
    </submittedName>
</protein>
<dbReference type="RefSeq" id="WP_211850128.1">
    <property type="nucleotide sequence ID" value="NZ_JAAEDL010000070.1"/>
</dbReference>
<reference evidence="2" key="1">
    <citation type="submission" date="2020-01" db="EMBL/GenBank/DDBJ databases">
        <authorList>
            <person name="Rat A."/>
        </authorList>
    </citation>
    <scope>NUCLEOTIDE SEQUENCE</scope>
    <source>
        <strain evidence="2">LMG 31228</strain>
    </source>
</reference>
<name>A0A9X9XKM1_9PROT</name>
<dbReference type="Proteomes" id="UP001138709">
    <property type="component" value="Unassembled WGS sequence"/>
</dbReference>
<sequence length="99" mass="11753">MDYERARRLERAQRAYFETRHEMSNAKPAQAKKARSGVRKKVRPSRKQEAWRASDLNYCIVWLMKLHGVGYRKAQRLFDATERAVRNAMMAKASILRRQ</sequence>
<evidence type="ECO:0000313" key="2">
    <source>
        <dbReference type="EMBL" id="MBR0684257.1"/>
    </source>
</evidence>
<comment type="caution">
    <text evidence="2">The sequence shown here is derived from an EMBL/GenBank/DDBJ whole genome shotgun (WGS) entry which is preliminary data.</text>
</comment>
<evidence type="ECO:0000256" key="1">
    <source>
        <dbReference type="SAM" id="MobiDB-lite"/>
    </source>
</evidence>
<keyword evidence="3" id="KW-1185">Reference proteome</keyword>
<gene>
    <name evidence="2" type="ORF">GXW74_27620</name>
</gene>
<accession>A0A9X9XKM1</accession>
<reference evidence="2" key="2">
    <citation type="journal article" date="2021" name="Syst. Appl. Microbiol.">
        <title>Roseomonas hellenica sp. nov., isolated from roots of wild-growing Alkanna tinctoria.</title>
        <authorList>
            <person name="Rat A."/>
            <person name="Naranjo H.D."/>
            <person name="Lebbe L."/>
            <person name="Cnockaert M."/>
            <person name="Krigas N."/>
            <person name="Grigoriadou K."/>
            <person name="Maloupa E."/>
            <person name="Willems A."/>
        </authorList>
    </citation>
    <scope>NUCLEOTIDE SEQUENCE</scope>
    <source>
        <strain evidence="2">LMG 31228</strain>
    </source>
</reference>
<dbReference type="EMBL" id="JAAEDL010000070">
    <property type="protein sequence ID" value="MBR0684257.1"/>
    <property type="molecule type" value="Genomic_DNA"/>
</dbReference>